<feature type="compositionally biased region" description="Basic and acidic residues" evidence="1">
    <location>
        <begin position="133"/>
        <end position="209"/>
    </location>
</feature>
<proteinExistence type="evidence at transcript level"/>
<feature type="compositionally biased region" description="Basic and acidic residues" evidence="1">
    <location>
        <begin position="216"/>
        <end position="230"/>
    </location>
</feature>
<name>A0A2K8JLX2_PRIPG</name>
<protein>
    <submittedName>
        <fullName evidence="3">Uncharacterized protein</fullName>
    </submittedName>
</protein>
<keyword evidence="2" id="KW-0732">Signal</keyword>
<feature type="signal peptide" evidence="2">
    <location>
        <begin position="1"/>
        <end position="23"/>
    </location>
</feature>
<sequence>MVPLKFSLLTVFLLVILANNINCKDEEKKEKVDEDKTVDEETVEQSDNNNEPKINETDYDEIGERFLSLLSENLKFKILKNKAANEGLLDQEKFKREPLTKQELDEVQSALVQAMQPLFGQFVKDLDIDDIKQGDDKEPALELDPPKVDIKKKPKEEPKKQSDKKPTDEKKTDESVKKDDKEKMKKEKPTKEDAKKETQKDKMKKDSEKGKKKTEKTKEEKKDKKQKEEL</sequence>
<feature type="region of interest" description="Disordered" evidence="1">
    <location>
        <begin position="133"/>
        <end position="230"/>
    </location>
</feature>
<evidence type="ECO:0000256" key="1">
    <source>
        <dbReference type="SAM" id="MobiDB-lite"/>
    </source>
</evidence>
<organism evidence="3">
    <name type="scientific">Pristhesancus plagipennis</name>
    <name type="common">Common assassin bug</name>
    <dbReference type="NCBI Taxonomy" id="1955184"/>
    <lineage>
        <taxon>Eukaryota</taxon>
        <taxon>Metazoa</taxon>
        <taxon>Ecdysozoa</taxon>
        <taxon>Arthropoda</taxon>
        <taxon>Hexapoda</taxon>
        <taxon>Insecta</taxon>
        <taxon>Pterygota</taxon>
        <taxon>Neoptera</taxon>
        <taxon>Paraneoptera</taxon>
        <taxon>Hemiptera</taxon>
        <taxon>Heteroptera</taxon>
        <taxon>Panheteroptera</taxon>
        <taxon>Cimicomorpha</taxon>
        <taxon>Reduviidae</taxon>
        <taxon>Harpactorinae</taxon>
        <taxon>Harpactorini</taxon>
        <taxon>Pristhesancus</taxon>
    </lineage>
</organism>
<reference evidence="3" key="1">
    <citation type="submission" date="2016-10" db="EMBL/GenBank/DDBJ databases">
        <title>The assassin bug Pristhesancus plagipennis produces two different types of venom.</title>
        <authorList>
            <person name="Walker A.A."/>
            <person name="Herzig V."/>
            <person name="Jin J."/>
            <person name="Fry B.G."/>
            <person name="King G.F."/>
        </authorList>
    </citation>
    <scope>NUCLEOTIDE SEQUENCE</scope>
    <source>
        <tissue evidence="3">Venom/labial glands</tissue>
    </source>
</reference>
<accession>A0A2K8JLX2</accession>
<evidence type="ECO:0000256" key="2">
    <source>
        <dbReference type="SAM" id="SignalP"/>
    </source>
</evidence>
<feature type="chain" id="PRO_5014609815" evidence="2">
    <location>
        <begin position="24"/>
        <end position="230"/>
    </location>
</feature>
<dbReference type="EMBL" id="KY031065">
    <property type="protein sequence ID" value="ATU82816.1"/>
    <property type="molecule type" value="mRNA"/>
</dbReference>
<dbReference type="AlphaFoldDB" id="A0A2K8JLX2"/>
<feature type="region of interest" description="Disordered" evidence="1">
    <location>
        <begin position="28"/>
        <end position="57"/>
    </location>
</feature>
<evidence type="ECO:0000313" key="3">
    <source>
        <dbReference type="EMBL" id="ATU82816.1"/>
    </source>
</evidence>